<dbReference type="Pfam" id="PF00874">
    <property type="entry name" value="PRD"/>
    <property type="match status" value="2"/>
</dbReference>
<feature type="domain" description="PRD" evidence="2">
    <location>
        <begin position="65"/>
        <end position="170"/>
    </location>
</feature>
<dbReference type="Proteomes" id="UP000821656">
    <property type="component" value="Unassembled WGS sequence"/>
</dbReference>
<dbReference type="InterPro" id="IPR004341">
    <property type="entry name" value="CAT_RNA-bd_dom"/>
</dbReference>
<dbReference type="GO" id="GO:0003723">
    <property type="term" value="F:RNA binding"/>
    <property type="evidence" value="ECO:0007669"/>
    <property type="project" value="InterPro"/>
</dbReference>
<dbReference type="GO" id="GO:0006355">
    <property type="term" value="P:regulation of DNA-templated transcription"/>
    <property type="evidence" value="ECO:0007669"/>
    <property type="project" value="InterPro"/>
</dbReference>
<dbReference type="Gene3D" id="1.10.1790.10">
    <property type="entry name" value="PRD domain"/>
    <property type="match status" value="2"/>
</dbReference>
<gene>
    <name evidence="4" type="ORF">DFH45_004401</name>
    <name evidence="3" type="ORF">LF65_02642</name>
</gene>
<dbReference type="NCBIfam" id="NF046042">
    <property type="entry name" value="LicT"/>
    <property type="match status" value="1"/>
</dbReference>
<dbReference type="SMART" id="SM01061">
    <property type="entry name" value="CAT_RBD"/>
    <property type="match status" value="1"/>
</dbReference>
<dbReference type="Proteomes" id="UP000031866">
    <property type="component" value="Chromosome"/>
</dbReference>
<dbReference type="KEGG" id="cbei:LF65_02642"/>
<reference evidence="5" key="1">
    <citation type="submission" date="2014-12" db="EMBL/GenBank/DDBJ databases">
        <title>Genome sequence of Clostridium beijerinckii strain 59B.</title>
        <authorList>
            <person name="Little G.T."/>
            <person name="Minton N.P."/>
        </authorList>
    </citation>
    <scope>NUCLEOTIDE SEQUENCE [LARGE SCALE GENOMIC DNA]</scope>
    <source>
        <strain evidence="5">59B</strain>
    </source>
</reference>
<keyword evidence="1" id="KW-0677">Repeat</keyword>
<evidence type="ECO:0000313" key="4">
    <source>
        <dbReference type="EMBL" id="NRV11438.1"/>
    </source>
</evidence>
<dbReference type="SUPFAM" id="SSF63520">
    <property type="entry name" value="PTS-regulatory domain, PRD"/>
    <property type="match status" value="2"/>
</dbReference>
<dbReference type="PANTHER" id="PTHR30185">
    <property type="entry name" value="CRYPTIC BETA-GLUCOSIDE BGL OPERON ANTITERMINATOR"/>
    <property type="match status" value="1"/>
</dbReference>
<dbReference type="STRING" id="1520.LF65_02642"/>
<dbReference type="AlphaFoldDB" id="A0A0B5QE30"/>
<dbReference type="RefSeq" id="WP_017210094.1">
    <property type="nucleotide sequence ID" value="NZ_CP010086.2"/>
</dbReference>
<feature type="domain" description="PRD" evidence="2">
    <location>
        <begin position="171"/>
        <end position="279"/>
    </location>
</feature>
<accession>A0A0B5QE30</accession>
<protein>
    <submittedName>
        <fullName evidence="4">Beta-glucoside operon transcriptional antiterminator</fullName>
    </submittedName>
    <submittedName>
        <fullName evidence="3">Transcription antiterminator BglG</fullName>
    </submittedName>
</protein>
<dbReference type="SUPFAM" id="SSF50151">
    <property type="entry name" value="SacY-like RNA-binding domain"/>
    <property type="match status" value="1"/>
</dbReference>
<dbReference type="PANTHER" id="PTHR30185:SF15">
    <property type="entry name" value="CRYPTIC BETA-GLUCOSIDE BGL OPERON ANTITERMINATOR"/>
    <property type="match status" value="1"/>
</dbReference>
<dbReference type="Gene3D" id="2.30.24.10">
    <property type="entry name" value="CAT RNA-binding domain"/>
    <property type="match status" value="1"/>
</dbReference>
<reference evidence="4" key="3">
    <citation type="submission" date="2020-05" db="EMBL/GenBank/DDBJ databases">
        <title>Genomic insights into acetone-butanol-ethanol (ABE) fermentation by sequencing solventogenic clostridia strains.</title>
        <authorList>
            <person name="Brown S."/>
        </authorList>
    </citation>
    <scope>NUCLEOTIDE SEQUENCE</scope>
    <source>
        <strain evidence="4">DJ126</strain>
    </source>
</reference>
<dbReference type="InterPro" id="IPR036650">
    <property type="entry name" value="CAT_RNA-bd_dom_sf"/>
</dbReference>
<evidence type="ECO:0000256" key="1">
    <source>
        <dbReference type="ARBA" id="ARBA00022737"/>
    </source>
</evidence>
<dbReference type="InterPro" id="IPR036634">
    <property type="entry name" value="PRD_sf"/>
</dbReference>
<proteinExistence type="predicted"/>
<evidence type="ECO:0000259" key="2">
    <source>
        <dbReference type="PROSITE" id="PS51372"/>
    </source>
</evidence>
<dbReference type="InterPro" id="IPR011608">
    <property type="entry name" value="PRD"/>
</dbReference>
<sequence>MKIEKVINNNLVQSFDNNNKEVLVMGCGLGFKKKAGEIIDKDKVEKIYSLEDKNYSNKLIELLSDIPLEVIQTTNEIVSYARYSLGKKLNDNIYILLTDHISFAMERVNKGLQFKNALLWEIKRFYNHEFLIGKEALQIIEKRLHVDLPEDEAANIALHIVNAQLNSSNIDDTMSMTNMIQNILNIVKFHYKLELDEYSLHYERFITHLKFFSQRIFRGNEIEDEDTSLSQIMREKYKEAYKCAEKIKKYVKSEFNSELTDEEMMYLAVHINRVTKQTE</sequence>
<evidence type="ECO:0000313" key="5">
    <source>
        <dbReference type="Proteomes" id="UP000031866"/>
    </source>
</evidence>
<dbReference type="EMBL" id="CP010086">
    <property type="protein sequence ID" value="AJG99215.1"/>
    <property type="molecule type" value="Genomic_DNA"/>
</dbReference>
<reference evidence="3" key="2">
    <citation type="submission" date="2016-02" db="EMBL/GenBank/DDBJ databases">
        <title>Genome sequence of Clostridium beijerinckii strain 59B.</title>
        <authorList>
            <person name="Little G.T."/>
            <person name="Minton N.P."/>
        </authorList>
    </citation>
    <scope>NUCLEOTIDE SEQUENCE</scope>
    <source>
        <strain evidence="3">NCIMB 14988</strain>
    </source>
</reference>
<name>A0A0B5QE30_CLOBE</name>
<evidence type="ECO:0000313" key="3">
    <source>
        <dbReference type="EMBL" id="AJG99215.1"/>
    </source>
</evidence>
<organism evidence="3 5">
    <name type="scientific">Clostridium beijerinckii</name>
    <name type="common">Clostridium MP</name>
    <dbReference type="NCBI Taxonomy" id="1520"/>
    <lineage>
        <taxon>Bacteria</taxon>
        <taxon>Bacillati</taxon>
        <taxon>Bacillota</taxon>
        <taxon>Clostridia</taxon>
        <taxon>Eubacteriales</taxon>
        <taxon>Clostridiaceae</taxon>
        <taxon>Clostridium</taxon>
    </lineage>
</organism>
<dbReference type="PROSITE" id="PS51372">
    <property type="entry name" value="PRD_2"/>
    <property type="match status" value="2"/>
</dbReference>
<dbReference type="InterPro" id="IPR050661">
    <property type="entry name" value="BglG_antiterminators"/>
</dbReference>
<dbReference type="Pfam" id="PF03123">
    <property type="entry name" value="CAT_RBD"/>
    <property type="match status" value="1"/>
</dbReference>
<dbReference type="OrthoDB" id="9813552at2"/>
<dbReference type="EMBL" id="JABSXK010000001">
    <property type="protein sequence ID" value="NRV11438.1"/>
    <property type="molecule type" value="Genomic_DNA"/>
</dbReference>